<keyword evidence="1" id="KW-1133">Transmembrane helix</keyword>
<dbReference type="EMBL" id="BNCH01000002">
    <property type="protein sequence ID" value="GHE94622.1"/>
    <property type="molecule type" value="Genomic_DNA"/>
</dbReference>
<dbReference type="Pfam" id="PF11014">
    <property type="entry name" value="DUF2852"/>
    <property type="match status" value="1"/>
</dbReference>
<evidence type="ECO:0000313" key="2">
    <source>
        <dbReference type="EMBL" id="GHE94622.1"/>
    </source>
</evidence>
<keyword evidence="1" id="KW-0812">Transmembrane</keyword>
<evidence type="ECO:0008006" key="4">
    <source>
        <dbReference type="Google" id="ProtNLM"/>
    </source>
</evidence>
<evidence type="ECO:0000313" key="3">
    <source>
        <dbReference type="Proteomes" id="UP000609802"/>
    </source>
</evidence>
<dbReference type="RefSeq" id="WP_191285747.1">
    <property type="nucleotide sequence ID" value="NZ_BNCH01000002.1"/>
</dbReference>
<accession>A0ABQ3IUP9</accession>
<comment type="caution">
    <text evidence="2">The sequence shown here is derived from an EMBL/GenBank/DDBJ whole genome shotgun (WGS) entry which is preliminary data.</text>
</comment>
<gene>
    <name evidence="2" type="ORF">GCM10016455_13850</name>
</gene>
<organism evidence="2 3">
    <name type="scientific">Aliiroseovarius zhejiangensis</name>
    <dbReference type="NCBI Taxonomy" id="1632025"/>
    <lineage>
        <taxon>Bacteria</taxon>
        <taxon>Pseudomonadati</taxon>
        <taxon>Pseudomonadota</taxon>
        <taxon>Alphaproteobacteria</taxon>
        <taxon>Rhodobacterales</taxon>
        <taxon>Paracoccaceae</taxon>
        <taxon>Aliiroseovarius</taxon>
    </lineage>
</organism>
<proteinExistence type="predicted"/>
<keyword evidence="3" id="KW-1185">Reference proteome</keyword>
<sequence>MNTAAQTDFPAAPRGWFSRSEAWLDERGKGAWIAVMVISFIFFWPIGLALLAYMIWSKRMFSKCSHSRSTDSTAWKDARYARRHGFSSSGNTAFDAYKAETLRRLMSEQEAFEAFLERLRAAKDKSEFDQFMEERANAAKAARDEAYDDDFADDYADAEMDDVEVLDEPARDKKKKKS</sequence>
<name>A0ABQ3IUP9_9RHOB</name>
<evidence type="ECO:0000256" key="1">
    <source>
        <dbReference type="SAM" id="Phobius"/>
    </source>
</evidence>
<reference evidence="3" key="1">
    <citation type="journal article" date="2019" name="Int. J. Syst. Evol. Microbiol.">
        <title>The Global Catalogue of Microorganisms (GCM) 10K type strain sequencing project: providing services to taxonomists for standard genome sequencing and annotation.</title>
        <authorList>
            <consortium name="The Broad Institute Genomics Platform"/>
            <consortium name="The Broad Institute Genome Sequencing Center for Infectious Disease"/>
            <person name="Wu L."/>
            <person name="Ma J."/>
        </authorList>
    </citation>
    <scope>NUCLEOTIDE SEQUENCE [LARGE SCALE GENOMIC DNA]</scope>
    <source>
        <strain evidence="3">KCTC 42443</strain>
    </source>
</reference>
<feature type="transmembrane region" description="Helical" evidence="1">
    <location>
        <begin position="31"/>
        <end position="56"/>
    </location>
</feature>
<protein>
    <recommendedName>
        <fullName evidence="4">DUF2852 domain-containing protein</fullName>
    </recommendedName>
</protein>
<keyword evidence="1" id="KW-0472">Membrane</keyword>
<dbReference type="Proteomes" id="UP000609802">
    <property type="component" value="Unassembled WGS sequence"/>
</dbReference>
<dbReference type="InterPro" id="IPR021273">
    <property type="entry name" value="DUF2852"/>
</dbReference>